<feature type="transmembrane region" description="Helical" evidence="1">
    <location>
        <begin position="36"/>
        <end position="53"/>
    </location>
</feature>
<organism evidence="2 3">
    <name type="scientific">Metabacillus indicus</name>
    <name type="common">Bacillus indicus</name>
    <dbReference type="NCBI Taxonomy" id="246786"/>
    <lineage>
        <taxon>Bacteria</taxon>
        <taxon>Bacillati</taxon>
        <taxon>Bacillota</taxon>
        <taxon>Bacilli</taxon>
        <taxon>Bacillales</taxon>
        <taxon>Bacillaceae</taxon>
        <taxon>Metabacillus</taxon>
    </lineage>
</organism>
<protein>
    <submittedName>
        <fullName evidence="2">Uncharacterized protein</fullName>
    </submittedName>
</protein>
<keyword evidence="3" id="KW-1185">Reference proteome</keyword>
<keyword evidence="1" id="KW-1133">Transmembrane helix</keyword>
<feature type="transmembrane region" description="Helical" evidence="1">
    <location>
        <begin position="5"/>
        <end position="24"/>
    </location>
</feature>
<evidence type="ECO:0000256" key="1">
    <source>
        <dbReference type="SAM" id="Phobius"/>
    </source>
</evidence>
<name>A0A084GW84_METID</name>
<comment type="caution">
    <text evidence="2">The sequence shown here is derived from an EMBL/GenBank/DDBJ whole genome shotgun (WGS) entry which is preliminary data.</text>
</comment>
<dbReference type="EMBL" id="JNVC02000005">
    <property type="protein sequence ID" value="KEZ51596.1"/>
    <property type="molecule type" value="Genomic_DNA"/>
</dbReference>
<proteinExistence type="predicted"/>
<evidence type="ECO:0000313" key="2">
    <source>
        <dbReference type="EMBL" id="KEZ51596.1"/>
    </source>
</evidence>
<keyword evidence="1" id="KW-0812">Transmembrane</keyword>
<dbReference type="AlphaFoldDB" id="A0A084GW84"/>
<gene>
    <name evidence="2" type="ORF">GS18_0210710</name>
</gene>
<reference evidence="2 3" key="1">
    <citation type="journal article" date="2005" name="Int. J. Syst. Evol. Microbiol.">
        <title>Bacillus cibi sp. nov., isolated from jeotgal, a traditional Korean fermented seafood.</title>
        <authorList>
            <person name="Yoon J.H."/>
            <person name="Lee C.H."/>
            <person name="Oh T.K."/>
        </authorList>
    </citation>
    <scope>NUCLEOTIDE SEQUENCE [LARGE SCALE GENOMIC DNA]</scope>
    <source>
        <strain evidence="2 3">DSM 16189</strain>
    </source>
</reference>
<dbReference type="RefSeq" id="WP_035207010.1">
    <property type="nucleotide sequence ID" value="NZ_JNVC02000005.1"/>
</dbReference>
<accession>A0A084GW84</accession>
<sequence>MKRELIYFLSLVLLIGTTKVFFDYQETRVFIWKENVIEAFVLGIIITFINWLISPRSKQREKPAKKESEQ</sequence>
<evidence type="ECO:0000313" key="3">
    <source>
        <dbReference type="Proteomes" id="UP000028549"/>
    </source>
</evidence>
<keyword evidence="1" id="KW-0472">Membrane</keyword>
<dbReference type="Proteomes" id="UP000028549">
    <property type="component" value="Unassembled WGS sequence"/>
</dbReference>